<dbReference type="Gene3D" id="1.10.630.10">
    <property type="entry name" value="Cytochrome P450"/>
    <property type="match status" value="1"/>
</dbReference>
<dbReference type="GO" id="GO:0016705">
    <property type="term" value="F:oxidoreductase activity, acting on paired donors, with incorporation or reduction of molecular oxygen"/>
    <property type="evidence" value="ECO:0007669"/>
    <property type="project" value="InterPro"/>
</dbReference>
<name>A0AAD9M533_9PEZI</name>
<dbReference type="AlphaFoldDB" id="A0AAD9M533"/>
<proteinExistence type="predicted"/>
<reference evidence="1" key="1">
    <citation type="submission" date="2021-06" db="EMBL/GenBank/DDBJ databases">
        <title>Comparative genomics, transcriptomics and evolutionary studies reveal genomic signatures of adaptation to plant cell wall in hemibiotrophic fungi.</title>
        <authorList>
            <consortium name="DOE Joint Genome Institute"/>
            <person name="Baroncelli R."/>
            <person name="Diaz J.F."/>
            <person name="Benocci T."/>
            <person name="Peng M."/>
            <person name="Battaglia E."/>
            <person name="Haridas S."/>
            <person name="Andreopoulos W."/>
            <person name="Labutti K."/>
            <person name="Pangilinan J."/>
            <person name="Floch G.L."/>
            <person name="Makela M.R."/>
            <person name="Henrissat B."/>
            <person name="Grigoriev I.V."/>
            <person name="Crouch J.A."/>
            <person name="De Vries R.P."/>
            <person name="Sukno S.A."/>
            <person name="Thon M.R."/>
        </authorList>
    </citation>
    <scope>NUCLEOTIDE SEQUENCE</scope>
    <source>
        <strain evidence="1">MAFF235873</strain>
    </source>
</reference>
<organism evidence="1 2">
    <name type="scientific">Colletotrichum zoysiae</name>
    <dbReference type="NCBI Taxonomy" id="1216348"/>
    <lineage>
        <taxon>Eukaryota</taxon>
        <taxon>Fungi</taxon>
        <taxon>Dikarya</taxon>
        <taxon>Ascomycota</taxon>
        <taxon>Pezizomycotina</taxon>
        <taxon>Sordariomycetes</taxon>
        <taxon>Hypocreomycetidae</taxon>
        <taxon>Glomerellales</taxon>
        <taxon>Glomerellaceae</taxon>
        <taxon>Colletotrichum</taxon>
        <taxon>Colletotrichum graminicola species complex</taxon>
    </lineage>
</organism>
<gene>
    <name evidence="1" type="ORF">LX32DRAFT_648232</name>
</gene>
<dbReference type="GO" id="GO:0004497">
    <property type="term" value="F:monooxygenase activity"/>
    <property type="evidence" value="ECO:0007669"/>
    <property type="project" value="InterPro"/>
</dbReference>
<dbReference type="Proteomes" id="UP001232148">
    <property type="component" value="Unassembled WGS sequence"/>
</dbReference>
<evidence type="ECO:0000313" key="2">
    <source>
        <dbReference type="Proteomes" id="UP001232148"/>
    </source>
</evidence>
<protein>
    <submittedName>
        <fullName evidence="1">Uncharacterized protein</fullName>
    </submittedName>
</protein>
<keyword evidence="2" id="KW-1185">Reference proteome</keyword>
<sequence>MVHTYRNVFIRLTKVETAQTQCRLKYPGPNLAAVTHWYEAYYDLVAEGGGGQFTWQVKGMHEKYRPILRIIPEEMHIDDPDFWNEIYCSSTPSKPMDKLVSRYVQYRVDFLVAAKLRS</sequence>
<dbReference type="InterPro" id="IPR036396">
    <property type="entry name" value="Cyt_P450_sf"/>
</dbReference>
<accession>A0AAD9M533</accession>
<dbReference type="GO" id="GO:0020037">
    <property type="term" value="F:heme binding"/>
    <property type="evidence" value="ECO:0007669"/>
    <property type="project" value="InterPro"/>
</dbReference>
<dbReference type="EMBL" id="MU842812">
    <property type="protein sequence ID" value="KAK2034871.1"/>
    <property type="molecule type" value="Genomic_DNA"/>
</dbReference>
<dbReference type="GO" id="GO:0005506">
    <property type="term" value="F:iron ion binding"/>
    <property type="evidence" value="ECO:0007669"/>
    <property type="project" value="InterPro"/>
</dbReference>
<comment type="caution">
    <text evidence="1">The sequence shown here is derived from an EMBL/GenBank/DDBJ whole genome shotgun (WGS) entry which is preliminary data.</text>
</comment>
<evidence type="ECO:0000313" key="1">
    <source>
        <dbReference type="EMBL" id="KAK2034871.1"/>
    </source>
</evidence>